<dbReference type="OMA" id="CCPGYRT"/>
<accession>A0A0L0BMF0</accession>
<feature type="region of interest" description="Disordered" evidence="1">
    <location>
        <begin position="214"/>
        <end position="234"/>
    </location>
</feature>
<feature type="compositionally biased region" description="Polar residues" evidence="1">
    <location>
        <begin position="225"/>
        <end position="234"/>
    </location>
</feature>
<protein>
    <submittedName>
        <fullName evidence="3">Uncharacterized protein</fullName>
    </submittedName>
</protein>
<evidence type="ECO:0000256" key="2">
    <source>
        <dbReference type="SAM" id="SignalP"/>
    </source>
</evidence>
<keyword evidence="2" id="KW-0732">Signal</keyword>
<dbReference type="PANTHER" id="PTHR24047">
    <property type="entry name" value="FI01909P-RELATED"/>
    <property type="match status" value="1"/>
</dbReference>
<dbReference type="EMBL" id="JRES01001649">
    <property type="protein sequence ID" value="KNC21192.1"/>
    <property type="molecule type" value="Genomic_DNA"/>
</dbReference>
<dbReference type="InterPro" id="IPR053255">
    <property type="entry name" value="EGF-like_domain"/>
</dbReference>
<feature type="chain" id="PRO_5005534760" evidence="2">
    <location>
        <begin position="21"/>
        <end position="234"/>
    </location>
</feature>
<gene>
    <name evidence="3" type="ORF">FF38_00042</name>
</gene>
<sequence length="234" mass="27110">MNYNIICIILIIKYIRCCYALTVTTGHCYRNVTVKYQVPITKTRLKLDSQLIEYYVEFEDRIRIDSLRMCCPGYRTIIFGLCEPICTELCPANSYCGEPEKCLCLRGYEESHNHHVRSITSKQPRQLRCRPICTGGCPHHSQCVGHNKCVCRAGYKDTSSWFNTLRCERIQCPLDQVYDVVQHKCVKVDMNLEELMQQVGQKLTKGFNILDYDEDGDVNEEDNETSSFMGSRED</sequence>
<evidence type="ECO:0000256" key="1">
    <source>
        <dbReference type="SAM" id="MobiDB-lite"/>
    </source>
</evidence>
<dbReference type="Proteomes" id="UP000037069">
    <property type="component" value="Unassembled WGS sequence"/>
</dbReference>
<proteinExistence type="predicted"/>
<evidence type="ECO:0000313" key="4">
    <source>
        <dbReference type="Proteomes" id="UP000037069"/>
    </source>
</evidence>
<dbReference type="PANTHER" id="PTHR24047:SF32">
    <property type="entry name" value="FI01909P-RELATED"/>
    <property type="match status" value="1"/>
</dbReference>
<feature type="signal peptide" evidence="2">
    <location>
        <begin position="1"/>
        <end position="20"/>
    </location>
</feature>
<keyword evidence="4" id="KW-1185">Reference proteome</keyword>
<dbReference type="OrthoDB" id="7917283at2759"/>
<feature type="compositionally biased region" description="Acidic residues" evidence="1">
    <location>
        <begin position="214"/>
        <end position="224"/>
    </location>
</feature>
<dbReference type="AlphaFoldDB" id="A0A0L0BMF0"/>
<dbReference type="Gene3D" id="2.10.25.10">
    <property type="entry name" value="Laminin"/>
    <property type="match status" value="2"/>
</dbReference>
<organism evidence="3 4">
    <name type="scientific">Lucilia cuprina</name>
    <name type="common">Green bottle fly</name>
    <name type="synonym">Australian sheep blowfly</name>
    <dbReference type="NCBI Taxonomy" id="7375"/>
    <lineage>
        <taxon>Eukaryota</taxon>
        <taxon>Metazoa</taxon>
        <taxon>Ecdysozoa</taxon>
        <taxon>Arthropoda</taxon>
        <taxon>Hexapoda</taxon>
        <taxon>Insecta</taxon>
        <taxon>Pterygota</taxon>
        <taxon>Neoptera</taxon>
        <taxon>Endopterygota</taxon>
        <taxon>Diptera</taxon>
        <taxon>Brachycera</taxon>
        <taxon>Muscomorpha</taxon>
        <taxon>Oestroidea</taxon>
        <taxon>Calliphoridae</taxon>
        <taxon>Luciliinae</taxon>
        <taxon>Lucilia</taxon>
    </lineage>
</organism>
<evidence type="ECO:0000313" key="3">
    <source>
        <dbReference type="EMBL" id="KNC21192.1"/>
    </source>
</evidence>
<comment type="caution">
    <text evidence="3">The sequence shown here is derived from an EMBL/GenBank/DDBJ whole genome shotgun (WGS) entry which is preliminary data.</text>
</comment>
<name>A0A0L0BMF0_LUCCU</name>
<reference evidence="3 4" key="1">
    <citation type="journal article" date="2015" name="Nat. Commun.">
        <title>Lucilia cuprina genome unlocks parasitic fly biology to underpin future interventions.</title>
        <authorList>
            <person name="Anstead C.A."/>
            <person name="Korhonen P.K."/>
            <person name="Young N.D."/>
            <person name="Hall R.S."/>
            <person name="Jex A.R."/>
            <person name="Murali S.C."/>
            <person name="Hughes D.S."/>
            <person name="Lee S.F."/>
            <person name="Perry T."/>
            <person name="Stroehlein A.J."/>
            <person name="Ansell B.R."/>
            <person name="Breugelmans B."/>
            <person name="Hofmann A."/>
            <person name="Qu J."/>
            <person name="Dugan S."/>
            <person name="Lee S.L."/>
            <person name="Chao H."/>
            <person name="Dinh H."/>
            <person name="Han Y."/>
            <person name="Doddapaneni H.V."/>
            <person name="Worley K.C."/>
            <person name="Muzny D.M."/>
            <person name="Ioannidis P."/>
            <person name="Waterhouse R.M."/>
            <person name="Zdobnov E.M."/>
            <person name="James P.J."/>
            <person name="Bagnall N.H."/>
            <person name="Kotze A.C."/>
            <person name="Gibbs R.A."/>
            <person name="Richards S."/>
            <person name="Batterham P."/>
            <person name="Gasser R.B."/>
        </authorList>
    </citation>
    <scope>NUCLEOTIDE SEQUENCE [LARGE SCALE GENOMIC DNA]</scope>
    <source>
        <strain evidence="3 4">LS</strain>
        <tissue evidence="3">Full body</tissue>
    </source>
</reference>